<evidence type="ECO:0000313" key="8">
    <source>
        <dbReference type="Proteomes" id="UP000803884"/>
    </source>
</evidence>
<dbReference type="Pfam" id="PF01266">
    <property type="entry name" value="DAO"/>
    <property type="match status" value="1"/>
</dbReference>
<dbReference type="EMBL" id="JAAQHG020000013">
    <property type="protein sequence ID" value="KAL1586635.1"/>
    <property type="molecule type" value="Genomic_DNA"/>
</dbReference>
<evidence type="ECO:0000259" key="6">
    <source>
        <dbReference type="Pfam" id="PF01266"/>
    </source>
</evidence>
<feature type="domain" description="FAD dependent oxidoreductase" evidence="6">
    <location>
        <begin position="5"/>
        <end position="388"/>
    </location>
</feature>
<reference evidence="7 8" key="1">
    <citation type="journal article" date="2020" name="Microbiol. Resour. Announc.">
        <title>Draft Genome Sequence of a Cladosporium Species Isolated from the Mesophotic Ascidian Didemnum maculosum.</title>
        <authorList>
            <person name="Gioti A."/>
            <person name="Siaperas R."/>
            <person name="Nikolaivits E."/>
            <person name="Le Goff G."/>
            <person name="Ouazzani J."/>
            <person name="Kotoulas G."/>
            <person name="Topakas E."/>
        </authorList>
    </citation>
    <scope>NUCLEOTIDE SEQUENCE [LARGE SCALE GENOMIC DNA]</scope>
    <source>
        <strain evidence="7 8">TM138-S3</strain>
    </source>
</reference>
<dbReference type="PANTHER" id="PTHR10961:SF37">
    <property type="entry name" value="FAD DEPENDENT OXIDOREDUCTASE DOMAIN-CONTAINING PROTEIN"/>
    <property type="match status" value="1"/>
</dbReference>
<evidence type="ECO:0000256" key="3">
    <source>
        <dbReference type="ARBA" id="ARBA00022630"/>
    </source>
</evidence>
<dbReference type="PANTHER" id="PTHR10961">
    <property type="entry name" value="PEROXISOMAL SARCOSINE OXIDASE"/>
    <property type="match status" value="1"/>
</dbReference>
<comment type="similarity">
    <text evidence="2">Belongs to the MSOX/MTOX family.</text>
</comment>
<dbReference type="GO" id="GO:0051698">
    <property type="term" value="F:saccharopine oxidase activity"/>
    <property type="evidence" value="ECO:0007669"/>
    <property type="project" value="TreeGrafter"/>
</dbReference>
<dbReference type="InterPro" id="IPR006076">
    <property type="entry name" value="FAD-dep_OxRdtase"/>
</dbReference>
<dbReference type="AlphaFoldDB" id="A0AB34KPC9"/>
<dbReference type="Gene3D" id="3.50.50.60">
    <property type="entry name" value="FAD/NAD(P)-binding domain"/>
    <property type="match status" value="1"/>
</dbReference>
<evidence type="ECO:0000256" key="1">
    <source>
        <dbReference type="ARBA" id="ARBA00001974"/>
    </source>
</evidence>
<sequence length="441" mass="49325">MDPTIIIIGAGTLGTSTAVHLAHSYSDPSRIALIDPDPDLAAARDVNRIIRTDYPSKLYCDLANEALHAWFWDLRLQRFFHKTGWLVLDEEGVGRGESVRRVFRERGFDRTEDVAVGDAGSRWEGLRGSEFGRFQRAYFNPEVGWVNAKQATGAFLDDALKRGIRRVKGRVAELVWSEEMGKVEGVRLQDGRIFTADKIVLAAGAWTSGLLSPIEDRLAIAERDRLERQARATAVVSVYYKLAPEEVHRLANPDNMPIVVYGKQGEVIPPSVNQPLLKYNLSGLKITNSVATGSGRTISSPTIPGRDQYDVPTYIKEQFEADMISKLLPEYVRGRKPDHYRICWDSCTSTEDLLMCKHPHEKLDNLFIAAGGSFAGYKFLPNAGTYMVNVIHGKSNGSEKDRAFGWKSQPDLDAAAKGWIQCREWRDLQDDETSSVPLARL</sequence>
<dbReference type="InterPro" id="IPR045170">
    <property type="entry name" value="MTOX"/>
</dbReference>
<dbReference type="SUPFAM" id="SSF51905">
    <property type="entry name" value="FAD/NAD(P)-binding domain"/>
    <property type="match status" value="1"/>
</dbReference>
<evidence type="ECO:0000313" key="7">
    <source>
        <dbReference type="EMBL" id="KAL1586635.1"/>
    </source>
</evidence>
<keyword evidence="8" id="KW-1185">Reference proteome</keyword>
<protein>
    <recommendedName>
        <fullName evidence="6">FAD dependent oxidoreductase domain-containing protein</fullName>
    </recommendedName>
</protein>
<keyword evidence="4" id="KW-0274">FAD</keyword>
<gene>
    <name evidence="7" type="ORF">WHR41_04691</name>
</gene>
<comment type="cofactor">
    <cofactor evidence="1">
        <name>FAD</name>
        <dbReference type="ChEBI" id="CHEBI:57692"/>
    </cofactor>
</comment>
<proteinExistence type="inferred from homology"/>
<comment type="caution">
    <text evidence="7">The sequence shown here is derived from an EMBL/GenBank/DDBJ whole genome shotgun (WGS) entry which is preliminary data.</text>
</comment>
<dbReference type="GO" id="GO:0008115">
    <property type="term" value="F:sarcosine oxidase activity"/>
    <property type="evidence" value="ECO:0007669"/>
    <property type="project" value="TreeGrafter"/>
</dbReference>
<dbReference type="InterPro" id="IPR036188">
    <property type="entry name" value="FAD/NAD-bd_sf"/>
</dbReference>
<dbReference type="GeneID" id="96006135"/>
<evidence type="ECO:0000256" key="4">
    <source>
        <dbReference type="ARBA" id="ARBA00022827"/>
    </source>
</evidence>
<evidence type="ECO:0000256" key="5">
    <source>
        <dbReference type="ARBA" id="ARBA00023002"/>
    </source>
</evidence>
<dbReference type="Gene3D" id="3.30.9.10">
    <property type="entry name" value="D-Amino Acid Oxidase, subunit A, domain 2"/>
    <property type="match status" value="1"/>
</dbReference>
<keyword evidence="5" id="KW-0560">Oxidoreductase</keyword>
<dbReference type="Proteomes" id="UP000803884">
    <property type="component" value="Unassembled WGS sequence"/>
</dbReference>
<name>A0AB34KPC9_9PEZI</name>
<dbReference type="RefSeq" id="XP_069229740.1">
    <property type="nucleotide sequence ID" value="XM_069373297.1"/>
</dbReference>
<evidence type="ECO:0000256" key="2">
    <source>
        <dbReference type="ARBA" id="ARBA00010989"/>
    </source>
</evidence>
<keyword evidence="3" id="KW-0285">Flavoprotein</keyword>
<dbReference type="GO" id="GO:0050660">
    <property type="term" value="F:flavin adenine dinucleotide binding"/>
    <property type="evidence" value="ECO:0007669"/>
    <property type="project" value="InterPro"/>
</dbReference>
<organism evidence="7 8">
    <name type="scientific">Cladosporium halotolerans</name>
    <dbReference type="NCBI Taxonomy" id="1052096"/>
    <lineage>
        <taxon>Eukaryota</taxon>
        <taxon>Fungi</taxon>
        <taxon>Dikarya</taxon>
        <taxon>Ascomycota</taxon>
        <taxon>Pezizomycotina</taxon>
        <taxon>Dothideomycetes</taxon>
        <taxon>Dothideomycetidae</taxon>
        <taxon>Cladosporiales</taxon>
        <taxon>Cladosporiaceae</taxon>
        <taxon>Cladosporium</taxon>
    </lineage>
</organism>
<accession>A0AB34KPC9</accession>